<keyword evidence="1" id="KW-1133">Transmembrane helix</keyword>
<accession>A0A6M0JXP3</accession>
<organism evidence="2 3">
    <name type="scientific">Thiorhodococcus minor</name>
    <dbReference type="NCBI Taxonomy" id="57489"/>
    <lineage>
        <taxon>Bacteria</taxon>
        <taxon>Pseudomonadati</taxon>
        <taxon>Pseudomonadota</taxon>
        <taxon>Gammaproteobacteria</taxon>
        <taxon>Chromatiales</taxon>
        <taxon>Chromatiaceae</taxon>
        <taxon>Thiorhodococcus</taxon>
    </lineage>
</organism>
<feature type="transmembrane region" description="Helical" evidence="1">
    <location>
        <begin position="29"/>
        <end position="50"/>
    </location>
</feature>
<dbReference type="AlphaFoldDB" id="A0A6M0JXP3"/>
<proteinExistence type="predicted"/>
<name>A0A6M0JXP3_9GAMM</name>
<comment type="caution">
    <text evidence="2">The sequence shown here is derived from an EMBL/GenBank/DDBJ whole genome shotgun (WGS) entry which is preliminary data.</text>
</comment>
<evidence type="ECO:0000313" key="3">
    <source>
        <dbReference type="Proteomes" id="UP000483379"/>
    </source>
</evidence>
<keyword evidence="1" id="KW-0472">Membrane</keyword>
<protein>
    <submittedName>
        <fullName evidence="2">Uncharacterized protein</fullName>
    </submittedName>
</protein>
<evidence type="ECO:0000256" key="1">
    <source>
        <dbReference type="SAM" id="Phobius"/>
    </source>
</evidence>
<keyword evidence="3" id="KW-1185">Reference proteome</keyword>
<sequence>MIVFLILALGLGLLTAATAWVLLRRLQGLQTTLSMILLSTAYFLIVFQVGQRLLGEGS</sequence>
<evidence type="ECO:0000313" key="2">
    <source>
        <dbReference type="EMBL" id="NEV61107.1"/>
    </source>
</evidence>
<dbReference type="RefSeq" id="WP_164451156.1">
    <property type="nucleotide sequence ID" value="NZ_JAAIJQ010000008.1"/>
</dbReference>
<reference evidence="2 3" key="1">
    <citation type="submission" date="2020-02" db="EMBL/GenBank/DDBJ databases">
        <title>Genome sequences of Thiorhodococcus mannitoliphagus and Thiorhodococcus minor, purple sulfur photosynthetic bacteria in the gammaproteobacterial family, Chromatiaceae.</title>
        <authorList>
            <person name="Aviles F.A."/>
            <person name="Meyer T.E."/>
            <person name="Kyndt J.A."/>
        </authorList>
    </citation>
    <scope>NUCLEOTIDE SEQUENCE [LARGE SCALE GENOMIC DNA]</scope>
    <source>
        <strain evidence="2 3">DSM 11518</strain>
    </source>
</reference>
<dbReference type="EMBL" id="JAAIJQ010000008">
    <property type="protein sequence ID" value="NEV61107.1"/>
    <property type="molecule type" value="Genomic_DNA"/>
</dbReference>
<keyword evidence="1" id="KW-0812">Transmembrane</keyword>
<dbReference type="Proteomes" id="UP000483379">
    <property type="component" value="Unassembled WGS sequence"/>
</dbReference>
<gene>
    <name evidence="2" type="ORF">G3446_04190</name>
</gene>